<reference evidence="1" key="1">
    <citation type="journal article" date="2021" name="Proc. Natl. Acad. Sci. U.S.A.">
        <title>A Catalog of Tens of Thousands of Viruses from Human Metagenomes Reveals Hidden Associations with Chronic Diseases.</title>
        <authorList>
            <person name="Tisza M.J."/>
            <person name="Buck C.B."/>
        </authorList>
    </citation>
    <scope>NUCLEOTIDE SEQUENCE</scope>
    <source>
        <strain evidence="1">Ct3gT1</strain>
    </source>
</reference>
<proteinExistence type="predicted"/>
<accession>A0A8S5UJP2</accession>
<dbReference type="EMBL" id="BK016094">
    <property type="protein sequence ID" value="DAF94590.1"/>
    <property type="molecule type" value="Genomic_DNA"/>
</dbReference>
<protein>
    <submittedName>
        <fullName evidence="1">Uncharacterized protein</fullName>
    </submittedName>
</protein>
<organism evidence="1">
    <name type="scientific">Siphoviridae sp. ct3gT1</name>
    <dbReference type="NCBI Taxonomy" id="2825323"/>
    <lineage>
        <taxon>Viruses</taxon>
        <taxon>Duplodnaviria</taxon>
        <taxon>Heunggongvirae</taxon>
        <taxon>Uroviricota</taxon>
        <taxon>Caudoviricetes</taxon>
    </lineage>
</organism>
<evidence type="ECO:0000313" key="1">
    <source>
        <dbReference type="EMBL" id="DAF94590.1"/>
    </source>
</evidence>
<sequence>MINYTFENLKGLKRLIFKLTSVSKEDINVRWSDFYI</sequence>
<name>A0A8S5UJP2_9CAUD</name>